<dbReference type="InterPro" id="IPR056792">
    <property type="entry name" value="PRC_RimM"/>
</dbReference>
<dbReference type="HAMAP" id="MF_00014">
    <property type="entry name" value="Ribosome_mat_RimM"/>
    <property type="match status" value="1"/>
</dbReference>
<reference evidence="3" key="2">
    <citation type="journal article" date="2023" name="Plants (Basel)">
        <title>Annotation of the Turnera subulata (Passifloraceae) Draft Genome Reveals the S-Locus Evolved after the Divergence of Turneroideae from Passifloroideae in a Stepwise Manner.</title>
        <authorList>
            <person name="Henning P.M."/>
            <person name="Roalson E.H."/>
            <person name="Mir W."/>
            <person name="McCubbin A.G."/>
            <person name="Shore J.S."/>
        </authorList>
    </citation>
    <scope>NUCLEOTIDE SEQUENCE</scope>
    <source>
        <strain evidence="3">F60SS</strain>
    </source>
</reference>
<dbReference type="GO" id="GO:0006048">
    <property type="term" value="P:UDP-N-acetylglucosamine biosynthetic process"/>
    <property type="evidence" value="ECO:0007669"/>
    <property type="project" value="TreeGrafter"/>
</dbReference>
<dbReference type="InterPro" id="IPR011033">
    <property type="entry name" value="PRC_barrel-like_sf"/>
</dbReference>
<dbReference type="Gene3D" id="3.90.550.10">
    <property type="entry name" value="Spore Coat Polysaccharide Biosynthesis Protein SpsA, Chain A"/>
    <property type="match status" value="1"/>
</dbReference>
<dbReference type="InterPro" id="IPR039741">
    <property type="entry name" value="UDP-sugar_pyrophosphorylase"/>
</dbReference>
<dbReference type="InterPro" id="IPR002676">
    <property type="entry name" value="RimM_N"/>
</dbReference>
<evidence type="ECO:0000259" key="1">
    <source>
        <dbReference type="Pfam" id="PF01782"/>
    </source>
</evidence>
<evidence type="ECO:0000313" key="3">
    <source>
        <dbReference type="EMBL" id="KAJ4845049.1"/>
    </source>
</evidence>
<dbReference type="GO" id="GO:0003977">
    <property type="term" value="F:UDP-N-acetylglucosamine diphosphorylase activity"/>
    <property type="evidence" value="ECO:0007669"/>
    <property type="project" value="TreeGrafter"/>
</dbReference>
<evidence type="ECO:0000259" key="2">
    <source>
        <dbReference type="Pfam" id="PF24986"/>
    </source>
</evidence>
<reference evidence="3" key="1">
    <citation type="submission" date="2022-02" db="EMBL/GenBank/DDBJ databases">
        <authorList>
            <person name="Henning P.M."/>
            <person name="McCubbin A.G."/>
            <person name="Shore J.S."/>
        </authorList>
    </citation>
    <scope>NUCLEOTIDE SEQUENCE</scope>
    <source>
        <strain evidence="3">F60SS</strain>
        <tissue evidence="3">Leaves</tissue>
    </source>
</reference>
<dbReference type="Pfam" id="PF01782">
    <property type="entry name" value="RimM"/>
    <property type="match status" value="1"/>
</dbReference>
<dbReference type="SUPFAM" id="SSF50447">
    <property type="entry name" value="Translation proteins"/>
    <property type="match status" value="1"/>
</dbReference>
<dbReference type="InterPro" id="IPR009000">
    <property type="entry name" value="Transl_B-barrel_sf"/>
</dbReference>
<dbReference type="SUPFAM" id="SSF53448">
    <property type="entry name" value="Nucleotide-diphospho-sugar transferases"/>
    <property type="match status" value="1"/>
</dbReference>
<feature type="domain" description="RimM N-terminal" evidence="1">
    <location>
        <begin position="76"/>
        <end position="162"/>
    </location>
</feature>
<dbReference type="PANTHER" id="PTHR11952:SF10">
    <property type="entry name" value="16S RRNA PROCESSING PROTEIN RIMM FAMILY"/>
    <property type="match status" value="1"/>
</dbReference>
<dbReference type="InterPro" id="IPR011961">
    <property type="entry name" value="RimM"/>
</dbReference>
<organism evidence="3 4">
    <name type="scientific">Turnera subulata</name>
    <dbReference type="NCBI Taxonomy" id="218843"/>
    <lineage>
        <taxon>Eukaryota</taxon>
        <taxon>Viridiplantae</taxon>
        <taxon>Streptophyta</taxon>
        <taxon>Embryophyta</taxon>
        <taxon>Tracheophyta</taxon>
        <taxon>Spermatophyta</taxon>
        <taxon>Magnoliopsida</taxon>
        <taxon>eudicotyledons</taxon>
        <taxon>Gunneridae</taxon>
        <taxon>Pentapetalae</taxon>
        <taxon>rosids</taxon>
        <taxon>fabids</taxon>
        <taxon>Malpighiales</taxon>
        <taxon>Passifloraceae</taxon>
        <taxon>Turnera</taxon>
    </lineage>
</organism>
<dbReference type="FunFam" id="2.30.30.240:FF:000002">
    <property type="entry name" value="Ribosome maturation factor rimM"/>
    <property type="match status" value="1"/>
</dbReference>
<proteinExistence type="inferred from homology"/>
<dbReference type="NCBIfam" id="TIGR02273">
    <property type="entry name" value="16S_RimM"/>
    <property type="match status" value="1"/>
</dbReference>
<name>A0A9Q0GAB4_9ROSI</name>
<accession>A0A9Q0GAB4</accession>
<dbReference type="SUPFAM" id="SSF50346">
    <property type="entry name" value="PRC-barrel domain"/>
    <property type="match status" value="1"/>
</dbReference>
<dbReference type="AlphaFoldDB" id="A0A9Q0GAB4"/>
<protein>
    <recommendedName>
        <fullName evidence="5">RimM N-terminal domain-containing protein</fullName>
    </recommendedName>
</protein>
<gene>
    <name evidence="3" type="ORF">Tsubulata_010844</name>
</gene>
<dbReference type="Gene3D" id="2.30.30.240">
    <property type="entry name" value="PRC-barrel domain"/>
    <property type="match status" value="1"/>
</dbReference>
<evidence type="ECO:0000313" key="4">
    <source>
        <dbReference type="Proteomes" id="UP001141552"/>
    </source>
</evidence>
<dbReference type="Pfam" id="PF24986">
    <property type="entry name" value="PRC_RimM"/>
    <property type="match status" value="1"/>
</dbReference>
<sequence length="654" mass="73643">MQATTQFLCSPIIPSSHHPLFFPFLNPLSRLPSPTWVAQFPSKTPPKCLRAISPLHSVATQEIVETDEGELEFVEVGYISGVHGVRGEVSIKPSTDFPELRFSKPGKRWLRQLGQESVQEVELIGGRGNPGQKTWLLRFGGVDTVEQARQLVGSTLLVREDDKPDMEEGEFYINDLLGMRVILKETAECLGTVVDVYNNGAQDLLRVSVSSEYVLNVTKKTKAETGVSSHLVWVPFVKAIVPDVDMDKREMQITPPEGLLVLNFRVDDRSKNERRQIEWKERKKVQRRLIAAKKNLVEMEQKHVFDGLRYGEKSQRSLLANEILGINSKLLRRALENMEIPSKRLSITDIIGAGRSRILKVPRECLAPNASKQSFSSKFKLKEQGQHLISEGKMAVVLIVNDIEKGRDNSPDAVDSDGEENSLLSSLGESLSDDHTFIKTEVRASLPLILVCPGNEINSLKMLFSENDYFAFNPEKVWFLEEECLPVVNSSVEEHSRHKILMKSPWEVLQSPVGSGGLIGSLYSNNIQEHLSKLGVDYVEICTSGTDLAGNPLLLAFIDSRKADIGIQMFKDMKDSEERLNMIFSLRFMKQLIKLNDKLQFEAIPKTNAHVELVDKEWVDVVPSSPNSYEFRCSIYSSLNFCPLEKICLMKVTD</sequence>
<comment type="caution">
    <text evidence="3">The sequence shown here is derived from an EMBL/GenBank/DDBJ whole genome shotgun (WGS) entry which is preliminary data.</text>
</comment>
<dbReference type="PANTHER" id="PTHR11952">
    <property type="entry name" value="UDP- GLUCOSE PYROPHOSPHORYLASE"/>
    <property type="match status" value="1"/>
</dbReference>
<keyword evidence="4" id="KW-1185">Reference proteome</keyword>
<dbReference type="GO" id="GO:0006364">
    <property type="term" value="P:rRNA processing"/>
    <property type="evidence" value="ECO:0007669"/>
    <property type="project" value="InterPro"/>
</dbReference>
<dbReference type="GO" id="GO:0043022">
    <property type="term" value="F:ribosome binding"/>
    <property type="evidence" value="ECO:0007669"/>
    <property type="project" value="InterPro"/>
</dbReference>
<dbReference type="EMBL" id="JAKUCV010001789">
    <property type="protein sequence ID" value="KAJ4845049.1"/>
    <property type="molecule type" value="Genomic_DNA"/>
</dbReference>
<dbReference type="InterPro" id="IPR029044">
    <property type="entry name" value="Nucleotide-diphossugar_trans"/>
</dbReference>
<dbReference type="GO" id="GO:0005840">
    <property type="term" value="C:ribosome"/>
    <property type="evidence" value="ECO:0007669"/>
    <property type="project" value="InterPro"/>
</dbReference>
<evidence type="ECO:0008006" key="5">
    <source>
        <dbReference type="Google" id="ProtNLM"/>
    </source>
</evidence>
<feature type="domain" description="Ribosome maturation factor RimM PRC barrel" evidence="2">
    <location>
        <begin position="174"/>
        <end position="259"/>
    </location>
</feature>
<dbReference type="Proteomes" id="UP001141552">
    <property type="component" value="Unassembled WGS sequence"/>
</dbReference>
<dbReference type="OrthoDB" id="532420at2759"/>
<dbReference type="InterPro" id="IPR036976">
    <property type="entry name" value="RimM_N_sf"/>
</dbReference>
<dbReference type="Gene3D" id="2.40.30.60">
    <property type="entry name" value="RimM"/>
    <property type="match status" value="1"/>
</dbReference>